<gene>
    <name evidence="2" type="ORF">SAMN02927937_02709</name>
</gene>
<sequence>MKKIASLSFALIGLLIISSCSDDDNMVADTTKPTIQIITPTDDQEIEPGSVLNFKADLKDNIGLASYKIEVHSAEDGHQHKAKQSEAEEFHYDFSAEVPSKSPEFTVEKPINVPEDVKEGHYHVGITVLDVNGNQNQQFIEVFIGDEHEH</sequence>
<feature type="chain" id="PRO_5011485465" description="DUF4625 domain-containing protein" evidence="1">
    <location>
        <begin position="23"/>
        <end position="150"/>
    </location>
</feature>
<dbReference type="Proteomes" id="UP000199634">
    <property type="component" value="Unassembled WGS sequence"/>
</dbReference>
<dbReference type="EMBL" id="FNXE01000057">
    <property type="protein sequence ID" value="SEI01008.1"/>
    <property type="molecule type" value="Genomic_DNA"/>
</dbReference>
<dbReference type="Pfam" id="PF15418">
    <property type="entry name" value="DUF4625"/>
    <property type="match status" value="1"/>
</dbReference>
<feature type="signal peptide" evidence="1">
    <location>
        <begin position="1"/>
        <end position="22"/>
    </location>
</feature>
<accession>A0A1H6MHB3</accession>
<keyword evidence="1" id="KW-0732">Signal</keyword>
<keyword evidence="3" id="KW-1185">Reference proteome</keyword>
<evidence type="ECO:0008006" key="4">
    <source>
        <dbReference type="Google" id="ProtNLM"/>
    </source>
</evidence>
<evidence type="ECO:0000313" key="2">
    <source>
        <dbReference type="EMBL" id="SEI01008.1"/>
    </source>
</evidence>
<dbReference type="RefSeq" id="WP_091102314.1">
    <property type="nucleotide sequence ID" value="NZ_FNXE01000057.1"/>
</dbReference>
<dbReference type="Gene3D" id="2.60.40.4140">
    <property type="match status" value="1"/>
</dbReference>
<protein>
    <recommendedName>
        <fullName evidence="4">DUF4625 domain-containing protein</fullName>
    </recommendedName>
</protein>
<dbReference type="STRING" id="1159016.SAMN02927937_02709"/>
<dbReference type="AlphaFoldDB" id="A0A1H6MHB3"/>
<proteinExistence type="predicted"/>
<dbReference type="PROSITE" id="PS51257">
    <property type="entry name" value="PROKAR_LIPOPROTEIN"/>
    <property type="match status" value="1"/>
</dbReference>
<evidence type="ECO:0000313" key="3">
    <source>
        <dbReference type="Proteomes" id="UP000199634"/>
    </source>
</evidence>
<dbReference type="InterPro" id="IPR027829">
    <property type="entry name" value="DUF4625"/>
</dbReference>
<reference evidence="2 3" key="1">
    <citation type="submission" date="2016-10" db="EMBL/GenBank/DDBJ databases">
        <authorList>
            <person name="de Groot N.N."/>
        </authorList>
    </citation>
    <scope>NUCLEOTIDE SEQUENCE [LARGE SCALE GENOMIC DNA]</scope>
    <source>
        <strain evidence="2 3">CGMCC 1.10825</strain>
    </source>
</reference>
<dbReference type="OrthoDB" id="670730at2"/>
<evidence type="ECO:0000256" key="1">
    <source>
        <dbReference type="SAM" id="SignalP"/>
    </source>
</evidence>
<name>A0A1H6MHB3_9FLAO</name>
<organism evidence="2 3">
    <name type="scientific">Paenimyroides marinum</name>
    <dbReference type="NCBI Taxonomy" id="1159016"/>
    <lineage>
        <taxon>Bacteria</taxon>
        <taxon>Pseudomonadati</taxon>
        <taxon>Bacteroidota</taxon>
        <taxon>Flavobacteriia</taxon>
        <taxon>Flavobacteriales</taxon>
        <taxon>Flavobacteriaceae</taxon>
        <taxon>Paenimyroides</taxon>
    </lineage>
</organism>